<dbReference type="SUPFAM" id="SSF103473">
    <property type="entry name" value="MFS general substrate transporter"/>
    <property type="match status" value="1"/>
</dbReference>
<comment type="similarity">
    <text evidence="2">Belongs to the major facilitator superfamily.</text>
</comment>
<dbReference type="InParanoid" id="A0A803TBZ5"/>
<evidence type="ECO:0000313" key="10">
    <source>
        <dbReference type="Ensembl" id="ENSACAP00000032735.1"/>
    </source>
</evidence>
<gene>
    <name evidence="10" type="primary">MFSD9</name>
</gene>
<keyword evidence="3" id="KW-0813">Transport</keyword>
<dbReference type="Proteomes" id="UP000001646">
    <property type="component" value="Unplaced"/>
</dbReference>
<dbReference type="PRINTS" id="PR01035">
    <property type="entry name" value="TCRTETA"/>
</dbReference>
<reference evidence="10" key="1">
    <citation type="submission" date="2009-12" db="EMBL/GenBank/DDBJ databases">
        <title>The Genome Sequence of Anolis carolinensis (Green Anole Lizard).</title>
        <authorList>
            <consortium name="The Genome Sequencing Platform"/>
            <person name="Di Palma F."/>
            <person name="Alfoldi J."/>
            <person name="Heiman D."/>
            <person name="Young S."/>
            <person name="Grabherr M."/>
            <person name="Johnson J."/>
            <person name="Lander E.S."/>
            <person name="Lindblad-Toh K."/>
        </authorList>
    </citation>
    <scope>NUCLEOTIDE SEQUENCE [LARGE SCALE GENOMIC DNA]</scope>
    <source>
        <strain evidence="10">JBL SC #1</strain>
    </source>
</reference>
<proteinExistence type="inferred from homology"/>
<keyword evidence="5 8" id="KW-1133">Transmembrane helix</keyword>
<dbReference type="CDD" id="cd17390">
    <property type="entry name" value="MFS_MFSD9"/>
    <property type="match status" value="1"/>
</dbReference>
<evidence type="ECO:0000256" key="5">
    <source>
        <dbReference type="ARBA" id="ARBA00022989"/>
    </source>
</evidence>
<evidence type="ECO:0000256" key="4">
    <source>
        <dbReference type="ARBA" id="ARBA00022692"/>
    </source>
</evidence>
<dbReference type="PANTHER" id="PTHR23504">
    <property type="entry name" value="MAJOR FACILITATOR SUPERFAMILY DOMAIN-CONTAINING PROTEIN 10"/>
    <property type="match status" value="1"/>
</dbReference>
<evidence type="ECO:0000256" key="2">
    <source>
        <dbReference type="ARBA" id="ARBA00008335"/>
    </source>
</evidence>
<dbReference type="InterPro" id="IPR036259">
    <property type="entry name" value="MFS_trans_sf"/>
</dbReference>
<dbReference type="GeneTree" id="ENSGT00940000159390"/>
<dbReference type="PANTHER" id="PTHR23504:SF14">
    <property type="entry name" value="MAJOR FACILITATOR SUPERFAMILY DOMAIN-CONTAINING PROTEIN 9"/>
    <property type="match status" value="1"/>
</dbReference>
<feature type="transmembrane region" description="Helical" evidence="8">
    <location>
        <begin position="37"/>
        <end position="61"/>
    </location>
</feature>
<dbReference type="InterPro" id="IPR001958">
    <property type="entry name" value="Tet-R_TetA/multi-R_MdtG-like"/>
</dbReference>
<comment type="subcellular location">
    <subcellularLocation>
        <location evidence="1">Membrane</location>
        <topology evidence="1">Multi-pass membrane protein</topology>
    </subcellularLocation>
</comment>
<organism evidence="10 11">
    <name type="scientific">Anolis carolinensis</name>
    <name type="common">Green anole</name>
    <name type="synonym">American chameleon</name>
    <dbReference type="NCBI Taxonomy" id="28377"/>
    <lineage>
        <taxon>Eukaryota</taxon>
        <taxon>Metazoa</taxon>
        <taxon>Chordata</taxon>
        <taxon>Craniata</taxon>
        <taxon>Vertebrata</taxon>
        <taxon>Euteleostomi</taxon>
        <taxon>Lepidosauria</taxon>
        <taxon>Squamata</taxon>
        <taxon>Bifurcata</taxon>
        <taxon>Unidentata</taxon>
        <taxon>Episquamata</taxon>
        <taxon>Toxicofera</taxon>
        <taxon>Iguania</taxon>
        <taxon>Dactyloidae</taxon>
        <taxon>Anolis</taxon>
    </lineage>
</organism>
<feature type="domain" description="Major facilitator superfamily (MFS) profile" evidence="9">
    <location>
        <begin position="39"/>
        <end position="459"/>
    </location>
</feature>
<dbReference type="GO" id="GO:0016020">
    <property type="term" value="C:membrane"/>
    <property type="evidence" value="ECO:0007669"/>
    <property type="project" value="UniProtKB-SubCell"/>
</dbReference>
<protein>
    <submittedName>
        <fullName evidence="10">Major facilitator superfamily domain containing 9</fullName>
    </submittedName>
</protein>
<dbReference type="KEGG" id="acs:100552015"/>
<evidence type="ECO:0000256" key="8">
    <source>
        <dbReference type="SAM" id="Phobius"/>
    </source>
</evidence>
<evidence type="ECO:0000256" key="1">
    <source>
        <dbReference type="ARBA" id="ARBA00004141"/>
    </source>
</evidence>
<feature type="transmembrane region" description="Helical" evidence="8">
    <location>
        <begin position="193"/>
        <end position="213"/>
    </location>
</feature>
<dbReference type="AlphaFoldDB" id="A0A803TBZ5"/>
<evidence type="ECO:0000259" key="9">
    <source>
        <dbReference type="PROSITE" id="PS50850"/>
    </source>
</evidence>
<feature type="transmembrane region" description="Helical" evidence="8">
    <location>
        <begin position="315"/>
        <end position="334"/>
    </location>
</feature>
<dbReference type="PROSITE" id="PS50850">
    <property type="entry name" value="MFS"/>
    <property type="match status" value="1"/>
</dbReference>
<dbReference type="OrthoDB" id="10262656at2759"/>
<sequence length="469" mass="50677">MKNGRPSKEPAPPIPPPPPPAGMERVQAAAAGAAWPARFVLCLCAVGFLDFFGVSMVVPLLSLHVKSLGVSPTVTGVVGSLYGILQLFSSTLVGSWSDVVGRPYCLLVCILFSALGYFVLSMSTNVFLFAVARIFVGIFKHTHSISKVLISDLVPERQRLLVIGHFNAASNFGFILGPPVGGYLTELEGGFHLTAFICASIFILNAGVFWMVLQHETKTHGNEWVTINKTRDMLSTEVKHSLHLQSLSHHAAKYSPPAESSWTQVVSVLKRLGSIARSDMWDVFLVRLLMSVAVMLYHSNFVLALEERFGLKPKLTGYLISYSSALGVAAGFLLGPITRLYRHNTYAILLRSTLLTCVLLMLYSLYESVWAVFISSTFLAFSTTVGRTCITDLELTLGGNEASGLLIGIGQSVSAVGRIVSPLISGIAQEFSPCGPPLLGGLLGFVAVLIMIMNKSRYSGTRSTKLKST</sequence>
<reference evidence="10" key="2">
    <citation type="submission" date="2025-08" db="UniProtKB">
        <authorList>
            <consortium name="Ensembl"/>
        </authorList>
    </citation>
    <scope>IDENTIFICATION</scope>
</reference>
<evidence type="ECO:0000256" key="3">
    <source>
        <dbReference type="ARBA" id="ARBA00022448"/>
    </source>
</evidence>
<feature type="transmembrane region" description="Helical" evidence="8">
    <location>
        <begin position="346"/>
        <end position="363"/>
    </location>
</feature>
<dbReference type="Pfam" id="PF07690">
    <property type="entry name" value="MFS_1"/>
    <property type="match status" value="1"/>
</dbReference>
<keyword evidence="4 8" id="KW-0812">Transmembrane</keyword>
<dbReference type="RefSeq" id="XP_003224333.2">
    <property type="nucleotide sequence ID" value="XM_003224285.3"/>
</dbReference>
<accession>A0A803TBZ5</accession>
<feature type="transmembrane region" description="Helical" evidence="8">
    <location>
        <begin position="73"/>
        <end position="94"/>
    </location>
</feature>
<keyword evidence="6 8" id="KW-0472">Membrane</keyword>
<dbReference type="InterPro" id="IPR011701">
    <property type="entry name" value="MFS"/>
</dbReference>
<dbReference type="CTD" id="84804"/>
<feature type="region of interest" description="Disordered" evidence="7">
    <location>
        <begin position="1"/>
        <end position="22"/>
    </location>
</feature>
<feature type="transmembrane region" description="Helical" evidence="8">
    <location>
        <begin position="114"/>
        <end position="139"/>
    </location>
</feature>
<evidence type="ECO:0000313" key="11">
    <source>
        <dbReference type="Proteomes" id="UP000001646"/>
    </source>
</evidence>
<keyword evidence="11" id="KW-1185">Reference proteome</keyword>
<feature type="compositionally biased region" description="Pro residues" evidence="7">
    <location>
        <begin position="9"/>
        <end position="21"/>
    </location>
</feature>
<dbReference type="GeneID" id="100552015"/>
<dbReference type="GO" id="GO:0022857">
    <property type="term" value="F:transmembrane transporter activity"/>
    <property type="evidence" value="ECO:0007669"/>
    <property type="project" value="InterPro"/>
</dbReference>
<feature type="transmembrane region" description="Helical" evidence="8">
    <location>
        <begin position="436"/>
        <end position="453"/>
    </location>
</feature>
<reference evidence="10" key="3">
    <citation type="submission" date="2025-09" db="UniProtKB">
        <authorList>
            <consortium name="Ensembl"/>
        </authorList>
    </citation>
    <scope>IDENTIFICATION</scope>
</reference>
<dbReference type="Gene3D" id="1.20.1250.20">
    <property type="entry name" value="MFS general substrate transporter like domains"/>
    <property type="match status" value="1"/>
</dbReference>
<dbReference type="Ensembl" id="ENSACAT00000042430.1">
    <property type="protein sequence ID" value="ENSACAP00000032735.1"/>
    <property type="gene ID" value="ENSACAG00000035485.1"/>
</dbReference>
<feature type="transmembrane region" description="Helical" evidence="8">
    <location>
        <begin position="284"/>
        <end position="303"/>
    </location>
</feature>
<dbReference type="InterPro" id="IPR020846">
    <property type="entry name" value="MFS_dom"/>
</dbReference>
<name>A0A803TBZ5_ANOCA</name>
<evidence type="ECO:0000256" key="7">
    <source>
        <dbReference type="SAM" id="MobiDB-lite"/>
    </source>
</evidence>
<evidence type="ECO:0000256" key="6">
    <source>
        <dbReference type="ARBA" id="ARBA00023136"/>
    </source>
</evidence>